<proteinExistence type="inferred from homology"/>
<dbReference type="InterPro" id="IPR029057">
    <property type="entry name" value="PRTase-like"/>
</dbReference>
<evidence type="ECO:0000259" key="2">
    <source>
        <dbReference type="Pfam" id="PF00156"/>
    </source>
</evidence>
<dbReference type="STRING" id="333140.AWW68_04290"/>
<dbReference type="Proteomes" id="UP000075606">
    <property type="component" value="Unassembled WGS sequence"/>
</dbReference>
<gene>
    <name evidence="3" type="ORF">AWW68_04290</name>
</gene>
<evidence type="ECO:0000313" key="4">
    <source>
        <dbReference type="Proteomes" id="UP000075606"/>
    </source>
</evidence>
<comment type="caution">
    <text evidence="3">The sequence shown here is derived from an EMBL/GenBank/DDBJ whole genome shotgun (WGS) entry which is preliminary data.</text>
</comment>
<dbReference type="CDD" id="cd06223">
    <property type="entry name" value="PRTases_typeI"/>
    <property type="match status" value="1"/>
</dbReference>
<protein>
    <recommendedName>
        <fullName evidence="2">Phosphoribosyltransferase domain-containing protein</fullName>
    </recommendedName>
</protein>
<organism evidence="3 4">
    <name type="scientific">Roseivirga spongicola</name>
    <dbReference type="NCBI Taxonomy" id="333140"/>
    <lineage>
        <taxon>Bacteria</taxon>
        <taxon>Pseudomonadati</taxon>
        <taxon>Bacteroidota</taxon>
        <taxon>Cytophagia</taxon>
        <taxon>Cytophagales</taxon>
        <taxon>Roseivirgaceae</taxon>
        <taxon>Roseivirga</taxon>
    </lineage>
</organism>
<comment type="similarity">
    <text evidence="1">Belongs to the ComF/GntX family.</text>
</comment>
<reference evidence="3 4" key="1">
    <citation type="submission" date="2016-01" db="EMBL/GenBank/DDBJ databases">
        <title>Genome sequencing of Roseivirga spongicola UST030701-084.</title>
        <authorList>
            <person name="Selvaratnam C."/>
            <person name="Thevarajoo S."/>
            <person name="Goh K.M."/>
            <person name="Ee R."/>
            <person name="Chan K.-G."/>
            <person name="Chong C.S."/>
        </authorList>
    </citation>
    <scope>NUCLEOTIDE SEQUENCE [LARGE SCALE GENOMIC DNA]</scope>
    <source>
        <strain evidence="3 4">UST030701-084</strain>
    </source>
</reference>
<sequence>MNLHNYFTDFLSLIYPNLCLGCDDPLPKGSKYICPKCHYNLPKTNTYKLQDHIFKDKFDGVVPIAHVLVYTYFIKNGIMQHVLHDLKYNDNREIGVMMGRWFGHDLLLGGYSDSFDMIIPVPLHTERLKKRGYNQAAAFGSGLSEVLKVEQREDLLIRNKYIESQTRKSKVRRIQNVEGIFQVERGKDLSDKSVLLVDDVLTTGSTLIACAEPLLRAGIKNLSIAVMAGVK</sequence>
<dbReference type="OrthoDB" id="9779910at2"/>
<feature type="domain" description="Phosphoribosyltransferase" evidence="2">
    <location>
        <begin position="138"/>
        <end position="228"/>
    </location>
</feature>
<dbReference type="AlphaFoldDB" id="A0A150XH19"/>
<evidence type="ECO:0000256" key="1">
    <source>
        <dbReference type="ARBA" id="ARBA00008007"/>
    </source>
</evidence>
<keyword evidence="4" id="KW-1185">Reference proteome</keyword>
<dbReference type="InterPro" id="IPR000836">
    <property type="entry name" value="PRTase_dom"/>
</dbReference>
<dbReference type="Gene3D" id="3.40.50.2020">
    <property type="match status" value="1"/>
</dbReference>
<evidence type="ECO:0000313" key="3">
    <source>
        <dbReference type="EMBL" id="KYG77995.1"/>
    </source>
</evidence>
<dbReference type="PANTHER" id="PTHR47505:SF1">
    <property type="entry name" value="DNA UTILIZATION PROTEIN YHGH"/>
    <property type="match status" value="1"/>
</dbReference>
<dbReference type="Pfam" id="PF00156">
    <property type="entry name" value="Pribosyltran"/>
    <property type="match status" value="1"/>
</dbReference>
<name>A0A150XH19_9BACT</name>
<dbReference type="PANTHER" id="PTHR47505">
    <property type="entry name" value="DNA UTILIZATION PROTEIN YHGH"/>
    <property type="match status" value="1"/>
</dbReference>
<dbReference type="RefSeq" id="WP_084375567.1">
    <property type="nucleotide sequence ID" value="NZ_CP139724.1"/>
</dbReference>
<dbReference type="EMBL" id="LRPC01000001">
    <property type="protein sequence ID" value="KYG77995.1"/>
    <property type="molecule type" value="Genomic_DNA"/>
</dbReference>
<dbReference type="InterPro" id="IPR051910">
    <property type="entry name" value="ComF/GntX_DNA_util-trans"/>
</dbReference>
<dbReference type="SUPFAM" id="SSF53271">
    <property type="entry name" value="PRTase-like"/>
    <property type="match status" value="1"/>
</dbReference>
<accession>A0A150XH19</accession>